<proteinExistence type="predicted"/>
<protein>
    <submittedName>
        <fullName evidence="1">Uncharacterized protein</fullName>
    </submittedName>
</protein>
<evidence type="ECO:0000313" key="1">
    <source>
        <dbReference type="EMBL" id="KAL3667139.1"/>
    </source>
</evidence>
<gene>
    <name evidence="1" type="ORF">V7S43_008078</name>
</gene>
<dbReference type="AlphaFoldDB" id="A0ABD3FLB0"/>
<keyword evidence="2" id="KW-1185">Reference proteome</keyword>
<organism evidence="1 2">
    <name type="scientific">Phytophthora oleae</name>
    <dbReference type="NCBI Taxonomy" id="2107226"/>
    <lineage>
        <taxon>Eukaryota</taxon>
        <taxon>Sar</taxon>
        <taxon>Stramenopiles</taxon>
        <taxon>Oomycota</taxon>
        <taxon>Peronosporomycetes</taxon>
        <taxon>Peronosporales</taxon>
        <taxon>Peronosporaceae</taxon>
        <taxon>Phytophthora</taxon>
    </lineage>
</organism>
<accession>A0ABD3FLB0</accession>
<name>A0ABD3FLB0_9STRA</name>
<sequence length="60" mass="7035">MFIQLLRQGADVPDSYKNKSVNECLDLLDLHLSDVQIVCGSSVEQMKRMWSWQRRRTCCC</sequence>
<evidence type="ECO:0000313" key="2">
    <source>
        <dbReference type="Proteomes" id="UP001632037"/>
    </source>
</evidence>
<reference evidence="1 2" key="1">
    <citation type="submission" date="2024-09" db="EMBL/GenBank/DDBJ databases">
        <title>Genome sequencing and assembly of Phytophthora oleae, isolate VK10A, causative agent of rot of olive drupes.</title>
        <authorList>
            <person name="Conti Taguali S."/>
            <person name="Riolo M."/>
            <person name="La Spada F."/>
            <person name="Cacciola S.O."/>
            <person name="Dionisio G."/>
        </authorList>
    </citation>
    <scope>NUCLEOTIDE SEQUENCE [LARGE SCALE GENOMIC DNA]</scope>
    <source>
        <strain evidence="1 2">VK10A</strain>
    </source>
</reference>
<dbReference type="EMBL" id="JBIMZQ010000015">
    <property type="protein sequence ID" value="KAL3667139.1"/>
    <property type="molecule type" value="Genomic_DNA"/>
</dbReference>
<comment type="caution">
    <text evidence="1">The sequence shown here is derived from an EMBL/GenBank/DDBJ whole genome shotgun (WGS) entry which is preliminary data.</text>
</comment>
<dbReference type="Proteomes" id="UP001632037">
    <property type="component" value="Unassembled WGS sequence"/>
</dbReference>